<proteinExistence type="predicted"/>
<keyword evidence="3" id="KW-1185">Reference proteome</keyword>
<feature type="compositionally biased region" description="Polar residues" evidence="1">
    <location>
        <begin position="31"/>
        <end position="46"/>
    </location>
</feature>
<evidence type="ECO:0000256" key="1">
    <source>
        <dbReference type="SAM" id="MobiDB-lite"/>
    </source>
</evidence>
<dbReference type="Proteomes" id="UP000735302">
    <property type="component" value="Unassembled WGS sequence"/>
</dbReference>
<accession>A0AAV3Y7U1</accession>
<evidence type="ECO:0000313" key="3">
    <source>
        <dbReference type="Proteomes" id="UP000735302"/>
    </source>
</evidence>
<dbReference type="EMBL" id="BLXT01000588">
    <property type="protein sequence ID" value="GFN78492.1"/>
    <property type="molecule type" value="Genomic_DNA"/>
</dbReference>
<feature type="region of interest" description="Disordered" evidence="1">
    <location>
        <begin position="31"/>
        <end position="67"/>
    </location>
</feature>
<reference evidence="2 3" key="1">
    <citation type="journal article" date="2021" name="Elife">
        <title>Chloroplast acquisition without the gene transfer in kleptoplastic sea slugs, Plakobranchus ocellatus.</title>
        <authorList>
            <person name="Maeda T."/>
            <person name="Takahashi S."/>
            <person name="Yoshida T."/>
            <person name="Shimamura S."/>
            <person name="Takaki Y."/>
            <person name="Nagai Y."/>
            <person name="Toyoda A."/>
            <person name="Suzuki Y."/>
            <person name="Arimoto A."/>
            <person name="Ishii H."/>
            <person name="Satoh N."/>
            <person name="Nishiyama T."/>
            <person name="Hasebe M."/>
            <person name="Maruyama T."/>
            <person name="Minagawa J."/>
            <person name="Obokata J."/>
            <person name="Shigenobu S."/>
        </authorList>
    </citation>
    <scope>NUCLEOTIDE SEQUENCE [LARGE SCALE GENOMIC DNA]</scope>
</reference>
<sequence length="86" mass="9341">MTGAVTAPTSSQPKKPWLLVVRRTDVALSSPQQSDLRLLSPSSGQDAGTGARTRYRRAPRRSQGGLAHHCATDTPIIAEEVWLEVF</sequence>
<protein>
    <submittedName>
        <fullName evidence="2">Uncharacterized protein</fullName>
    </submittedName>
</protein>
<organism evidence="2 3">
    <name type="scientific">Plakobranchus ocellatus</name>
    <dbReference type="NCBI Taxonomy" id="259542"/>
    <lineage>
        <taxon>Eukaryota</taxon>
        <taxon>Metazoa</taxon>
        <taxon>Spiralia</taxon>
        <taxon>Lophotrochozoa</taxon>
        <taxon>Mollusca</taxon>
        <taxon>Gastropoda</taxon>
        <taxon>Heterobranchia</taxon>
        <taxon>Euthyneura</taxon>
        <taxon>Panpulmonata</taxon>
        <taxon>Sacoglossa</taxon>
        <taxon>Placobranchoidea</taxon>
        <taxon>Plakobranchidae</taxon>
        <taxon>Plakobranchus</taxon>
    </lineage>
</organism>
<dbReference type="AlphaFoldDB" id="A0AAV3Y7U1"/>
<name>A0AAV3Y7U1_9GAST</name>
<gene>
    <name evidence="2" type="ORF">PoB_000499800</name>
</gene>
<comment type="caution">
    <text evidence="2">The sequence shown here is derived from an EMBL/GenBank/DDBJ whole genome shotgun (WGS) entry which is preliminary data.</text>
</comment>
<evidence type="ECO:0000313" key="2">
    <source>
        <dbReference type="EMBL" id="GFN78492.1"/>
    </source>
</evidence>